<evidence type="ECO:0000313" key="2">
    <source>
        <dbReference type="EMBL" id="CAB9498938.1"/>
    </source>
</evidence>
<name>A0A9N8H1U3_9STRA</name>
<dbReference type="EMBL" id="CAICTM010000049">
    <property type="protein sequence ID" value="CAB9498938.1"/>
    <property type="molecule type" value="Genomic_DNA"/>
</dbReference>
<proteinExistence type="predicted"/>
<feature type="transmembrane region" description="Helical" evidence="1">
    <location>
        <begin position="161"/>
        <end position="186"/>
    </location>
</feature>
<reference evidence="2" key="1">
    <citation type="submission" date="2020-06" db="EMBL/GenBank/DDBJ databases">
        <authorList>
            <consortium name="Plant Systems Biology data submission"/>
        </authorList>
    </citation>
    <scope>NUCLEOTIDE SEQUENCE</scope>
    <source>
        <strain evidence="2">D6</strain>
    </source>
</reference>
<feature type="transmembrane region" description="Helical" evidence="1">
    <location>
        <begin position="136"/>
        <end position="155"/>
    </location>
</feature>
<accession>A0A9N8H1U3</accession>
<keyword evidence="1" id="KW-0472">Membrane</keyword>
<comment type="caution">
    <text evidence="2">The sequence shown here is derived from an EMBL/GenBank/DDBJ whole genome shotgun (WGS) entry which is preliminary data.</text>
</comment>
<dbReference type="Proteomes" id="UP001153069">
    <property type="component" value="Unassembled WGS sequence"/>
</dbReference>
<dbReference type="AlphaFoldDB" id="A0A9N8H1U3"/>
<protein>
    <submittedName>
        <fullName evidence="2">Uncharacterized protein</fullName>
    </submittedName>
</protein>
<sequence>MPRRLSDYVVSVDLSNEWRRHLVWSKKNGDDLKALVTGRYTSTSVFLSLLFSTEMAVIYSPSRPADEIREALENKEIHKVEFWAGLALCVSIFFSVSALVANFTAWSVFSSLSTENAPIVLRSNVGLYSAQLPSRLVVLALYLFFAVIVLTWWVVMPGEAAFFLTLGGFLVIVHIIQTFSATANLVMLTGAMANMPIIEEDEEVHLSPGQLSDILIERARLAKKLKVDVMKQYRVDYQQLLREVEDGTLQFPISESEYNLRASKMVHMRRQMPSRFLDVRVGSELDMVDEEHG</sequence>
<keyword evidence="1" id="KW-0812">Transmembrane</keyword>
<dbReference type="OrthoDB" id="206447at2759"/>
<feature type="transmembrane region" description="Helical" evidence="1">
    <location>
        <begin position="82"/>
        <end position="103"/>
    </location>
</feature>
<organism evidence="2 3">
    <name type="scientific">Seminavis robusta</name>
    <dbReference type="NCBI Taxonomy" id="568900"/>
    <lineage>
        <taxon>Eukaryota</taxon>
        <taxon>Sar</taxon>
        <taxon>Stramenopiles</taxon>
        <taxon>Ochrophyta</taxon>
        <taxon>Bacillariophyta</taxon>
        <taxon>Bacillariophyceae</taxon>
        <taxon>Bacillariophycidae</taxon>
        <taxon>Naviculales</taxon>
        <taxon>Naviculaceae</taxon>
        <taxon>Seminavis</taxon>
    </lineage>
</organism>
<evidence type="ECO:0000256" key="1">
    <source>
        <dbReference type="SAM" id="Phobius"/>
    </source>
</evidence>
<gene>
    <name evidence="2" type="ORF">SEMRO_49_G028580.1</name>
</gene>
<keyword evidence="3" id="KW-1185">Reference proteome</keyword>
<evidence type="ECO:0000313" key="3">
    <source>
        <dbReference type="Proteomes" id="UP001153069"/>
    </source>
</evidence>
<keyword evidence="1" id="KW-1133">Transmembrane helix</keyword>